<feature type="region of interest" description="Disordered" evidence="1">
    <location>
        <begin position="440"/>
        <end position="465"/>
    </location>
</feature>
<dbReference type="RefSeq" id="XP_035885895.1">
    <property type="nucleotide sequence ID" value="XM_036030002.1"/>
</dbReference>
<dbReference type="InParanoid" id="A0A7E6E4C8"/>
<reference evidence="3" key="1">
    <citation type="submission" date="2025-08" db="UniProtKB">
        <authorList>
            <consortium name="RefSeq"/>
        </authorList>
    </citation>
    <scope>IDENTIFICATION</scope>
    <source>
        <tissue evidence="3">Muscle</tissue>
    </source>
</reference>
<accession>A0A7E6E4C8</accession>
<feature type="compositionally biased region" description="Low complexity" evidence="1">
    <location>
        <begin position="370"/>
        <end position="388"/>
    </location>
</feature>
<feature type="compositionally biased region" description="Polar residues" evidence="1">
    <location>
        <begin position="443"/>
        <end position="463"/>
    </location>
</feature>
<gene>
    <name evidence="3" type="primary">LOC118501448</name>
</gene>
<feature type="region of interest" description="Disordered" evidence="1">
    <location>
        <begin position="1"/>
        <end position="103"/>
    </location>
</feature>
<evidence type="ECO:0000256" key="1">
    <source>
        <dbReference type="SAM" id="MobiDB-lite"/>
    </source>
</evidence>
<dbReference type="KEGG" id="pdic:118501448"/>
<protein>
    <submittedName>
        <fullName evidence="3">Uncharacterized protein LOC118501448</fullName>
    </submittedName>
</protein>
<evidence type="ECO:0000313" key="2">
    <source>
        <dbReference type="Proteomes" id="UP000504628"/>
    </source>
</evidence>
<dbReference type="AlphaFoldDB" id="A0A7E6E4C8"/>
<dbReference type="GeneID" id="118501448"/>
<keyword evidence="2" id="KW-1185">Reference proteome</keyword>
<proteinExistence type="predicted"/>
<dbReference type="Proteomes" id="UP000504628">
    <property type="component" value="Chromosome 6"/>
</dbReference>
<feature type="region of interest" description="Disordered" evidence="1">
    <location>
        <begin position="370"/>
        <end position="389"/>
    </location>
</feature>
<sequence>MGDTPQDSAKYRCGPRILVPSRDRVPPRLRSLGTAREERRQLEPGPALGQHNRLASSVLEPPLLRPRCTARQQKTQARSEAGGSERSGRRPPKPDFVGPRLFRIPGPGPREPAFLSSPFLLLKQAFKKLAFKSTGHKRGAGGGPESLSELEANIIFTTFQLATEWISTFLSFASESSGRNLVAISPLGTRSLNRLLLPPSSPYLTSEKSFNNKKIISSEEPGVNATDVIGWGWGGGSGKDSWKPHCTNKKQKGLSCFQCVNIWDGGGGGGSDPREAEFSKFKERELDSAISCSFLHASFKEDGSAVLPRGAPCALCKVPAPGRGCRAPGAEVCAKLRQLAGRHFNCGSQRHRDPSRPGWGVGGIAPSVSVSPFPASPQVSSPPSRRPQWTAPRLVPAGAAGVIPPGRGRLLARRLAAHRRAPGASGQYWFVSVRSGGHLATSGPRNSRLPTPQVSGLQAASGESKTRPALGRCAFGSGFGNQESPTRCCGTSESRFPTPSRGAVLARWEGWRRAFL</sequence>
<organism evidence="2 3">
    <name type="scientific">Phyllostomus discolor</name>
    <name type="common">pale spear-nosed bat</name>
    <dbReference type="NCBI Taxonomy" id="89673"/>
    <lineage>
        <taxon>Eukaryota</taxon>
        <taxon>Metazoa</taxon>
        <taxon>Chordata</taxon>
        <taxon>Craniata</taxon>
        <taxon>Vertebrata</taxon>
        <taxon>Euteleostomi</taxon>
        <taxon>Mammalia</taxon>
        <taxon>Eutheria</taxon>
        <taxon>Laurasiatheria</taxon>
        <taxon>Chiroptera</taxon>
        <taxon>Yangochiroptera</taxon>
        <taxon>Phyllostomidae</taxon>
        <taxon>Phyllostominae</taxon>
        <taxon>Phyllostomus</taxon>
    </lineage>
</organism>
<evidence type="ECO:0000313" key="3">
    <source>
        <dbReference type="RefSeq" id="XP_035885895.1"/>
    </source>
</evidence>
<name>A0A7E6E4C8_9CHIR</name>